<dbReference type="GO" id="GO:0006396">
    <property type="term" value="P:RNA processing"/>
    <property type="evidence" value="ECO:0007669"/>
    <property type="project" value="InterPro"/>
</dbReference>
<evidence type="ECO:0000313" key="4">
    <source>
        <dbReference type="Proteomes" id="UP001383192"/>
    </source>
</evidence>
<gene>
    <name evidence="3" type="ORF">VNI00_002079</name>
</gene>
<dbReference type="InterPro" id="IPR036389">
    <property type="entry name" value="RNase_III_sf"/>
</dbReference>
<keyword evidence="4" id="KW-1185">Reference proteome</keyword>
<comment type="caution">
    <text evidence="3">The sequence shown here is derived from an EMBL/GenBank/DDBJ whole genome shotgun (WGS) entry which is preliminary data.</text>
</comment>
<dbReference type="AlphaFoldDB" id="A0AAW0E3Y1"/>
<dbReference type="Proteomes" id="UP001383192">
    <property type="component" value="Unassembled WGS sequence"/>
</dbReference>
<feature type="compositionally biased region" description="Basic and acidic residues" evidence="1">
    <location>
        <begin position="17"/>
        <end position="27"/>
    </location>
</feature>
<accession>A0AAW0E3Y1</accession>
<feature type="region of interest" description="Disordered" evidence="1">
    <location>
        <begin position="176"/>
        <end position="242"/>
    </location>
</feature>
<dbReference type="Gene3D" id="1.10.1520.10">
    <property type="entry name" value="Ribonuclease III domain"/>
    <property type="match status" value="1"/>
</dbReference>
<feature type="compositionally biased region" description="Pro residues" evidence="1">
    <location>
        <begin position="211"/>
        <end position="236"/>
    </location>
</feature>
<feature type="domain" description="RNase III" evidence="2">
    <location>
        <begin position="26"/>
        <end position="161"/>
    </location>
</feature>
<feature type="region of interest" description="Disordered" evidence="1">
    <location>
        <begin position="1"/>
        <end position="27"/>
    </location>
</feature>
<dbReference type="PROSITE" id="PS50142">
    <property type="entry name" value="RNASE_3_2"/>
    <property type="match status" value="1"/>
</dbReference>
<dbReference type="SMART" id="SM00535">
    <property type="entry name" value="RIBOc"/>
    <property type="match status" value="1"/>
</dbReference>
<dbReference type="SUPFAM" id="SSF69065">
    <property type="entry name" value="RNase III domain-like"/>
    <property type="match status" value="1"/>
</dbReference>
<dbReference type="Pfam" id="PF00636">
    <property type="entry name" value="Ribonuclease_3"/>
    <property type="match status" value="1"/>
</dbReference>
<evidence type="ECO:0000313" key="3">
    <source>
        <dbReference type="EMBL" id="KAK7058445.1"/>
    </source>
</evidence>
<evidence type="ECO:0000259" key="2">
    <source>
        <dbReference type="PROSITE" id="PS50142"/>
    </source>
</evidence>
<dbReference type="GO" id="GO:0004525">
    <property type="term" value="F:ribonuclease III activity"/>
    <property type="evidence" value="ECO:0007669"/>
    <property type="project" value="InterPro"/>
</dbReference>
<proteinExistence type="predicted"/>
<protein>
    <recommendedName>
        <fullName evidence="2">RNase III domain-containing protein</fullName>
    </recommendedName>
</protein>
<organism evidence="3 4">
    <name type="scientific">Paramarasmius palmivorus</name>
    <dbReference type="NCBI Taxonomy" id="297713"/>
    <lineage>
        <taxon>Eukaryota</taxon>
        <taxon>Fungi</taxon>
        <taxon>Dikarya</taxon>
        <taxon>Basidiomycota</taxon>
        <taxon>Agaricomycotina</taxon>
        <taxon>Agaricomycetes</taxon>
        <taxon>Agaricomycetidae</taxon>
        <taxon>Agaricales</taxon>
        <taxon>Marasmiineae</taxon>
        <taxon>Marasmiaceae</taxon>
        <taxon>Paramarasmius</taxon>
    </lineage>
</organism>
<dbReference type="EMBL" id="JAYKXP010000005">
    <property type="protein sequence ID" value="KAK7058445.1"/>
    <property type="molecule type" value="Genomic_DNA"/>
</dbReference>
<dbReference type="InterPro" id="IPR000999">
    <property type="entry name" value="RNase_III_dom"/>
</dbReference>
<name>A0AAW0E3Y1_9AGAR</name>
<dbReference type="CDD" id="cd00593">
    <property type="entry name" value="RIBOc"/>
    <property type="match status" value="1"/>
</dbReference>
<evidence type="ECO:0000256" key="1">
    <source>
        <dbReference type="SAM" id="MobiDB-lite"/>
    </source>
</evidence>
<sequence>MVIVKEETPSPPTSPLRMDRRQPPKIEGDDDLLLDLYTHRSIQKLPMQDNDYGDTARLAILGEKIFEAAMMDHLFKTRPSSRASDLKDEQVKFLTSDNYDNWLEQHNLKSKLLFDPSAPNPLHDPKVSINILDSFDFVPNGMQEVQDYFHSYVGAVFLRSGYEKVHRWVRSLIDPNESSDTVEQQPGPSSSTPAPPSYFQSHPPSSYSPLPVQPPQPPQPAAMPPPVPSQPPPPSQSPSRLNGIQFIPTLALVNQTAVQRGLQISYEAESVGPPHQPTWTSMAPNKAVVQAEIKNKRRKKQPDKHGSVSVGEVANSGFFWTISF</sequence>
<reference evidence="3 4" key="1">
    <citation type="submission" date="2024-01" db="EMBL/GenBank/DDBJ databases">
        <title>A draft genome for a cacao thread blight-causing isolate of Paramarasmius palmivorus.</title>
        <authorList>
            <person name="Baruah I.K."/>
            <person name="Bukari Y."/>
            <person name="Amoako-Attah I."/>
            <person name="Meinhardt L.W."/>
            <person name="Bailey B.A."/>
            <person name="Cohen S.P."/>
        </authorList>
    </citation>
    <scope>NUCLEOTIDE SEQUENCE [LARGE SCALE GENOMIC DNA]</scope>
    <source>
        <strain evidence="3 4">GH-12</strain>
    </source>
</reference>